<keyword evidence="3" id="KW-1185">Reference proteome</keyword>
<dbReference type="InterPro" id="IPR056672">
    <property type="entry name" value="DUF7770"/>
</dbReference>
<dbReference type="EMBL" id="PDND01000057">
    <property type="protein sequence ID" value="PGH33671.1"/>
    <property type="molecule type" value="Genomic_DNA"/>
</dbReference>
<gene>
    <name evidence="2" type="ORF">GX50_03498</name>
</gene>
<evidence type="ECO:0000313" key="3">
    <source>
        <dbReference type="Proteomes" id="UP000226031"/>
    </source>
</evidence>
<proteinExistence type="predicted"/>
<organism evidence="2 3">
    <name type="scientific">[Emmonsia] crescens</name>
    <dbReference type="NCBI Taxonomy" id="73230"/>
    <lineage>
        <taxon>Eukaryota</taxon>
        <taxon>Fungi</taxon>
        <taxon>Dikarya</taxon>
        <taxon>Ascomycota</taxon>
        <taxon>Pezizomycotina</taxon>
        <taxon>Eurotiomycetes</taxon>
        <taxon>Eurotiomycetidae</taxon>
        <taxon>Onygenales</taxon>
        <taxon>Ajellomycetaceae</taxon>
        <taxon>Emergomyces</taxon>
    </lineage>
</organism>
<sequence length="166" mass="18909">MNVNDQIVAKVRFVVHTMGLAGWDKSRNHWSIYLIPQGETSSVRLNMSLAHGGDENGTFSATSHLFALSDSRVTYFDYETCAGLKVGHCLQLIQAKGRTRYRMTGSGNGCRYWVGTVFLDLTSQSYIMLSENEKDEFMQRIQKRYHRNAQGQIVQLPDPMEIGDFY</sequence>
<evidence type="ECO:0000313" key="2">
    <source>
        <dbReference type="EMBL" id="PGH33671.1"/>
    </source>
</evidence>
<dbReference type="Proteomes" id="UP000226031">
    <property type="component" value="Unassembled WGS sequence"/>
</dbReference>
<name>A0A2B7ZJZ1_9EURO</name>
<dbReference type="VEuPathDB" id="FungiDB:EMCG_00441"/>
<comment type="caution">
    <text evidence="2">The sequence shown here is derived from an EMBL/GenBank/DDBJ whole genome shotgun (WGS) entry which is preliminary data.</text>
</comment>
<protein>
    <recommendedName>
        <fullName evidence="1">DUF7770 domain-containing protein</fullName>
    </recommendedName>
</protein>
<evidence type="ECO:0000259" key="1">
    <source>
        <dbReference type="Pfam" id="PF24968"/>
    </source>
</evidence>
<reference evidence="2 3" key="1">
    <citation type="submission" date="2017-10" db="EMBL/GenBank/DDBJ databases">
        <title>Comparative genomics in systemic dimorphic fungi from Ajellomycetaceae.</title>
        <authorList>
            <person name="Munoz J.F."/>
            <person name="Mcewen J.G."/>
            <person name="Clay O.K."/>
            <person name="Cuomo C.A."/>
        </authorList>
    </citation>
    <scope>NUCLEOTIDE SEQUENCE [LARGE SCALE GENOMIC DNA]</scope>
    <source>
        <strain evidence="2 3">UAMH4076</strain>
    </source>
</reference>
<accession>A0A2B7ZJZ1</accession>
<dbReference type="AlphaFoldDB" id="A0A2B7ZJZ1"/>
<feature type="domain" description="DUF7770" evidence="1">
    <location>
        <begin position="11"/>
        <end position="166"/>
    </location>
</feature>
<dbReference type="Pfam" id="PF24968">
    <property type="entry name" value="DUF7770"/>
    <property type="match status" value="1"/>
</dbReference>
<dbReference type="STRING" id="73230.A0A2B7ZJZ1"/>